<keyword evidence="2" id="KW-0963">Cytoplasm</keyword>
<gene>
    <name evidence="10" type="ORF">AFUS01_LOCUS19651</name>
</gene>
<evidence type="ECO:0000256" key="4">
    <source>
        <dbReference type="ARBA" id="ARBA00023273"/>
    </source>
</evidence>
<comment type="subcellular location">
    <subcellularLocation>
        <location evidence="1">Cytoplasm</location>
        <location evidence="1">Cytoskeleton</location>
        <location evidence="1">Cilium axoneme</location>
    </subcellularLocation>
</comment>
<keyword evidence="7" id="KW-0175">Coiled coil</keyword>
<dbReference type="EMBL" id="CAJVCH010204776">
    <property type="protein sequence ID" value="CAG7731042.1"/>
    <property type="molecule type" value="Genomic_DNA"/>
</dbReference>
<protein>
    <recommendedName>
        <fullName evidence="6">Cilia- and flagella-associated protein 91</fullName>
    </recommendedName>
</protein>
<accession>A0A8J2P9D7</accession>
<dbReference type="PANTHER" id="PTHR22455:SF10">
    <property type="entry name" value="CILIA- AND FLAGELLA-ASSOCIATED PROTEIN 91"/>
    <property type="match status" value="1"/>
</dbReference>
<evidence type="ECO:0000256" key="5">
    <source>
        <dbReference type="ARBA" id="ARBA00029468"/>
    </source>
</evidence>
<keyword evidence="3" id="KW-0206">Cytoskeleton</keyword>
<feature type="region of interest" description="Disordered" evidence="8">
    <location>
        <begin position="830"/>
        <end position="915"/>
    </location>
</feature>
<proteinExistence type="inferred from homology"/>
<evidence type="ECO:0000313" key="11">
    <source>
        <dbReference type="Proteomes" id="UP000708208"/>
    </source>
</evidence>
<evidence type="ECO:0000256" key="6">
    <source>
        <dbReference type="ARBA" id="ARBA00029555"/>
    </source>
</evidence>
<keyword evidence="4" id="KW-0966">Cell projection</keyword>
<feature type="compositionally biased region" description="Acidic residues" evidence="8">
    <location>
        <begin position="983"/>
        <end position="999"/>
    </location>
</feature>
<evidence type="ECO:0000256" key="8">
    <source>
        <dbReference type="SAM" id="MobiDB-lite"/>
    </source>
</evidence>
<name>A0A8J2P9D7_9HEXA</name>
<feature type="compositionally biased region" description="Basic and acidic residues" evidence="8">
    <location>
        <begin position="830"/>
        <end position="841"/>
    </location>
</feature>
<organism evidence="10 11">
    <name type="scientific">Allacma fusca</name>
    <dbReference type="NCBI Taxonomy" id="39272"/>
    <lineage>
        <taxon>Eukaryota</taxon>
        <taxon>Metazoa</taxon>
        <taxon>Ecdysozoa</taxon>
        <taxon>Arthropoda</taxon>
        <taxon>Hexapoda</taxon>
        <taxon>Collembola</taxon>
        <taxon>Symphypleona</taxon>
        <taxon>Sminthuridae</taxon>
        <taxon>Allacma</taxon>
    </lineage>
</organism>
<reference evidence="10" key="1">
    <citation type="submission" date="2021-06" db="EMBL/GenBank/DDBJ databases">
        <authorList>
            <person name="Hodson N. C."/>
            <person name="Mongue J. A."/>
            <person name="Jaron S. K."/>
        </authorList>
    </citation>
    <scope>NUCLEOTIDE SEQUENCE</scope>
</reference>
<dbReference type="InterPro" id="IPR032840">
    <property type="entry name" value="CFAP91_dom"/>
</dbReference>
<evidence type="ECO:0000256" key="7">
    <source>
        <dbReference type="SAM" id="Coils"/>
    </source>
</evidence>
<feature type="domain" description="CFAP91" evidence="9">
    <location>
        <begin position="159"/>
        <end position="312"/>
    </location>
</feature>
<feature type="compositionally biased region" description="Basic and acidic residues" evidence="8">
    <location>
        <begin position="769"/>
        <end position="784"/>
    </location>
</feature>
<feature type="region of interest" description="Disordered" evidence="8">
    <location>
        <begin position="980"/>
        <end position="999"/>
    </location>
</feature>
<evidence type="ECO:0000256" key="2">
    <source>
        <dbReference type="ARBA" id="ARBA00022490"/>
    </source>
</evidence>
<feature type="compositionally biased region" description="Basic and acidic residues" evidence="8">
    <location>
        <begin position="794"/>
        <end position="809"/>
    </location>
</feature>
<evidence type="ECO:0000259" key="9">
    <source>
        <dbReference type="Pfam" id="PF14738"/>
    </source>
</evidence>
<feature type="coiled-coil region" evidence="7">
    <location>
        <begin position="296"/>
        <end position="323"/>
    </location>
</feature>
<evidence type="ECO:0000256" key="1">
    <source>
        <dbReference type="ARBA" id="ARBA00004430"/>
    </source>
</evidence>
<dbReference type="InterPro" id="IPR026720">
    <property type="entry name" value="CFAP91"/>
</dbReference>
<comment type="similarity">
    <text evidence="5">Belongs to the CFAP91 family.</text>
</comment>
<feature type="region of interest" description="Disordered" evidence="8">
    <location>
        <begin position="758"/>
        <end position="814"/>
    </location>
</feature>
<dbReference type="Pfam" id="PF14738">
    <property type="entry name" value="CFAP91"/>
    <property type="match status" value="1"/>
</dbReference>
<dbReference type="PANTHER" id="PTHR22455">
    <property type="entry name" value="CILIA- AND FLAGELLA-ASSOCIATED PROTEIN 91"/>
    <property type="match status" value="1"/>
</dbReference>
<evidence type="ECO:0000313" key="10">
    <source>
        <dbReference type="EMBL" id="CAG7731042.1"/>
    </source>
</evidence>
<dbReference type="OrthoDB" id="567787at2759"/>
<comment type="caution">
    <text evidence="10">The sequence shown here is derived from an EMBL/GenBank/DDBJ whole genome shotgun (WGS) entry which is preliminary data.</text>
</comment>
<dbReference type="GO" id="GO:0005930">
    <property type="term" value="C:axoneme"/>
    <property type="evidence" value="ECO:0007669"/>
    <property type="project" value="UniProtKB-SubCell"/>
</dbReference>
<keyword evidence="11" id="KW-1185">Reference proteome</keyword>
<dbReference type="AlphaFoldDB" id="A0A8J2P9D7"/>
<feature type="compositionally biased region" description="Low complexity" evidence="8">
    <location>
        <begin position="883"/>
        <end position="894"/>
    </location>
</feature>
<dbReference type="Proteomes" id="UP000708208">
    <property type="component" value="Unassembled WGS sequence"/>
</dbReference>
<evidence type="ECO:0000256" key="3">
    <source>
        <dbReference type="ARBA" id="ARBA00023212"/>
    </source>
</evidence>
<feature type="compositionally biased region" description="Basic and acidic residues" evidence="8">
    <location>
        <begin position="852"/>
        <end position="872"/>
    </location>
</feature>
<sequence length="999" mass="115167">MNTFKVPPNRRFVRKSRPLDFIYDPVYFIPSKVDFYKTALDATKFGDSKLKLQPNYPAMFSDIRTDVRVKACLKPNEPDYMKKFLQDYDISGVPVYPMECGPPYNQQDDVVGADRAKYFIKYVPAVGNMGNYHLTRDIKNLKTIPAKSTDVVTLKSRGTQTDFREIETQTDPYSPPFSLPHPDDYPKVLALIKMTWGKGLPATLDDIVNIERALTRRLIEMNDRMPNKREDFVQRVRLMEKLEAQQWQDREKELEKIRALKWEVVSRQLTEMKSRMARDQTSRLEKIFLKKKHENNEKLNKIKLQYLRQLRKLERKYRQGKRTFKRDIILDYIDMESFIYAPLARNGLNVDQLGSVPDYQFTVHRDYETLSYLTDMDSFVAKHLTFDMNDFSKRIKKLKPNRRTQMLEKELGECFEAFRDICKPKEKSGDDEMLNSMIMKSVRRLSTPEEELVCDEDEDDEESIVILQTLIRGRAVQSLLRQEAQNNMETVLQLKAAYETDPFGSLQPIGEKIALRQQQQEQDAAVSQGDDMKELLEQVEGEVLSHMMNFLEKEMTRLLDERKIHSLILLAERERRMLEASEAGTRQKEEDCMRANDEIWRQVIGIHQQTVDMYLEDIYLESINRTADEGARKHVQQLAKTVNDAAYLLEKNIKDQDKDEIAADLVHSFLFPQVKRENMQRQMVDLHGRYYSVATQITNAVLNSKGMVQEVLDIIGPELTKRFQEGADIVGASYCAVEQIIASAVELVLQKEKAKMDSVAADSENDGEEKDKPTRSHGNEDLSRKQSVITVVSRETRKSVVKSESEKTLSEQYNEAMDMKVKSISESELLGERRTSAEDKSNQSQGILPAKSESHQKKDKEVEVKPGHEKGSIKSLTDTATGSSSVSVEESQQEITDKATNFDSAEEEEEDEAKEKMVVYDKSDPWKIPIPIPQEFCDIIGIKAMEVENAASEMTETAAKTFDAACVTVNEIFQELQECFTQSEEESDKELDDDDPDQD</sequence>